<dbReference type="KEGG" id="mgel:G5B37_03760"/>
<dbReference type="EMBL" id="CP049057">
    <property type="protein sequence ID" value="QIE58707.1"/>
    <property type="molecule type" value="Genomic_DNA"/>
</dbReference>
<gene>
    <name evidence="2" type="ORF">G5B37_03760</name>
</gene>
<keyword evidence="3" id="KW-1185">Reference proteome</keyword>
<evidence type="ECO:0000259" key="1">
    <source>
        <dbReference type="Pfam" id="PF18476"/>
    </source>
</evidence>
<proteinExistence type="predicted"/>
<dbReference type="Proteomes" id="UP000505306">
    <property type="component" value="Chromosome"/>
</dbReference>
<evidence type="ECO:0000313" key="2">
    <source>
        <dbReference type="EMBL" id="QIE58707.1"/>
    </source>
</evidence>
<name>A0A6G6GJK3_9FLAO</name>
<dbReference type="RefSeq" id="WP_164678738.1">
    <property type="nucleotide sequence ID" value="NZ_CP049057.1"/>
</dbReference>
<protein>
    <recommendedName>
        <fullName evidence="1">PIN like domain-containing protein</fullName>
    </recommendedName>
</protein>
<evidence type="ECO:0000313" key="3">
    <source>
        <dbReference type="Proteomes" id="UP000505306"/>
    </source>
</evidence>
<sequence length="473" mass="56294">MTNKYLIDENEEKSLFNDALIIFDTSSLLDFYYYSSKTQNEIFDTVFRKIENRMWLPYQVFYEFQKNRDKVMMKPIETYQSLLSKSKDNKDSGHFDEMHSIIKKFKTEQIANVKGHLKTLVEKTHKDDKHPFFEDKYFDHLEKRINLLDEYLSKTDEEFKNFKKLLEKDIKKKIKQIEKIKSSDSVYHSFKENFTIGEEWNYDELLAISKEGEFRYRNEIPPGFEDFDEKSGFQKYGDLILWKQLLKYANVNGKPVIFVTNDNKKDWWYFDGNINTKSPRHELISEFSSNNEQKFWMYNSNDFLYKIKKILDLEIEDSSIEEVKEVYESHSSSNKDSILGEWLAKKHKWRMFITFEGKEKDNGLDFLSINNDGVKQGFEMKRAITSNYASIFGNLKKSILSKTEVISKNSLDRFTHIIEGKNKASATIIARHLVRANPRKVLRENENDFNVIVGYFDKSRKEFIATFESEKLK</sequence>
<feature type="domain" description="PIN like" evidence="1">
    <location>
        <begin position="20"/>
        <end position="283"/>
    </location>
</feature>
<accession>A0A6G6GJK3</accession>
<organism evidence="2 3">
    <name type="scientific">Rasiella rasia</name>
    <dbReference type="NCBI Taxonomy" id="2744027"/>
    <lineage>
        <taxon>Bacteria</taxon>
        <taxon>Pseudomonadati</taxon>
        <taxon>Bacteroidota</taxon>
        <taxon>Flavobacteriia</taxon>
        <taxon>Flavobacteriales</taxon>
        <taxon>Flavobacteriaceae</taxon>
        <taxon>Rasiella</taxon>
    </lineage>
</organism>
<reference evidence="2 3" key="1">
    <citation type="submission" date="2020-02" db="EMBL/GenBank/DDBJ databases">
        <title>Complete genome sequence of Flavobacteriaceae bacterium.</title>
        <authorList>
            <person name="Kim S.-J."/>
            <person name="Kim Y.-S."/>
            <person name="Kim K.-H."/>
        </authorList>
    </citation>
    <scope>NUCLEOTIDE SEQUENCE [LARGE SCALE GENOMIC DNA]</scope>
    <source>
        <strain evidence="2 3">RR4-40</strain>
    </source>
</reference>
<dbReference type="Pfam" id="PF18476">
    <property type="entry name" value="PIN_8"/>
    <property type="match status" value="1"/>
</dbReference>
<dbReference type="InterPro" id="IPR041578">
    <property type="entry name" value="PIN_8"/>
</dbReference>
<dbReference type="AlphaFoldDB" id="A0A6G6GJK3"/>